<dbReference type="AlphaFoldDB" id="A0A816M739"/>
<name>A0A816M739_BRANA</name>
<sequence length="278" mass="31157">MVAVEARIAVTVASLYKRRFSWELVAENELQETVNFSNVFAKINKRDERALNLLQRRTMNFPVRRSFLYKDKLGLHLIWKKTSSEDFLEVIWKTSWKSSNALYFSRLTGGNIWTTYIWARDELRMMIGVVEHDGDEHKAGGMAAGGAVKASAATKNHISDRDGGLGKSIVGVQVSHKYGVISNGMNTIWIKAYTISKICLNVCIVRVPADHKTKSQKESEGEQLSGETCGCSKGWRMTAAAVWPETRECVPKREEVSEDDDARSCVSILVSFKAQADS</sequence>
<dbReference type="EMBL" id="HG994371">
    <property type="protein sequence ID" value="CAF1980420.1"/>
    <property type="molecule type" value="Genomic_DNA"/>
</dbReference>
<protein>
    <submittedName>
        <fullName evidence="1">(rape) hypothetical protein</fullName>
    </submittedName>
</protein>
<proteinExistence type="predicted"/>
<evidence type="ECO:0000313" key="1">
    <source>
        <dbReference type="EMBL" id="CAF1980420.1"/>
    </source>
</evidence>
<accession>A0A816M739</accession>
<reference evidence="1" key="1">
    <citation type="submission" date="2021-01" db="EMBL/GenBank/DDBJ databases">
        <authorList>
            <consortium name="Genoscope - CEA"/>
            <person name="William W."/>
        </authorList>
    </citation>
    <scope>NUCLEOTIDE SEQUENCE</scope>
</reference>
<gene>
    <name evidence="1" type="ORF">DARMORV10_C07P22090.1</name>
</gene>
<dbReference type="Proteomes" id="UP001295469">
    <property type="component" value="Chromosome C07"/>
</dbReference>
<organism evidence="1">
    <name type="scientific">Brassica napus</name>
    <name type="common">Rape</name>
    <dbReference type="NCBI Taxonomy" id="3708"/>
    <lineage>
        <taxon>Eukaryota</taxon>
        <taxon>Viridiplantae</taxon>
        <taxon>Streptophyta</taxon>
        <taxon>Embryophyta</taxon>
        <taxon>Tracheophyta</taxon>
        <taxon>Spermatophyta</taxon>
        <taxon>Magnoliopsida</taxon>
        <taxon>eudicotyledons</taxon>
        <taxon>Gunneridae</taxon>
        <taxon>Pentapetalae</taxon>
        <taxon>rosids</taxon>
        <taxon>malvids</taxon>
        <taxon>Brassicales</taxon>
        <taxon>Brassicaceae</taxon>
        <taxon>Brassiceae</taxon>
        <taxon>Brassica</taxon>
    </lineage>
</organism>